<evidence type="ECO:0000313" key="1">
    <source>
        <dbReference type="EMBL" id="CAI9920987.1"/>
    </source>
</evidence>
<proteinExistence type="predicted"/>
<gene>
    <name evidence="2" type="ORF">HINF_LOCUS11055</name>
    <name evidence="3" type="ORF">HINF_LOCUS6322</name>
    <name evidence="4" type="ORF">HINF_LOCUS78222</name>
    <name evidence="1" type="ORF">HINF_LOCUS8632</name>
</gene>
<organism evidence="2">
    <name type="scientific">Hexamita inflata</name>
    <dbReference type="NCBI Taxonomy" id="28002"/>
    <lineage>
        <taxon>Eukaryota</taxon>
        <taxon>Metamonada</taxon>
        <taxon>Diplomonadida</taxon>
        <taxon>Hexamitidae</taxon>
        <taxon>Hexamitinae</taxon>
        <taxon>Hexamita</taxon>
    </lineage>
</organism>
<evidence type="ECO:0000313" key="3">
    <source>
        <dbReference type="EMBL" id="CAL5980737.1"/>
    </source>
</evidence>
<dbReference type="Proteomes" id="UP001642409">
    <property type="component" value="Unassembled WGS sequence"/>
</dbReference>
<protein>
    <submittedName>
        <fullName evidence="3">Hypothetical_protein</fullName>
    </submittedName>
</protein>
<reference evidence="2" key="1">
    <citation type="submission" date="2023-06" db="EMBL/GenBank/DDBJ databases">
        <authorList>
            <person name="Kurt Z."/>
        </authorList>
    </citation>
    <scope>NUCLEOTIDE SEQUENCE</scope>
</reference>
<comment type="caution">
    <text evidence="2">The sequence shown here is derived from an EMBL/GenBank/DDBJ whole genome shotgun (WGS) entry which is preliminary data.</text>
</comment>
<dbReference type="EMBL" id="CATOUU010000207">
    <property type="protein sequence ID" value="CAI9920987.1"/>
    <property type="molecule type" value="Genomic_DNA"/>
</dbReference>
<evidence type="ECO:0000313" key="2">
    <source>
        <dbReference type="EMBL" id="CAI9923410.1"/>
    </source>
</evidence>
<name>A0AA86TPA1_9EUKA</name>
<keyword evidence="5" id="KW-1185">Reference proteome</keyword>
<dbReference type="AlphaFoldDB" id="A0AA86TPA1"/>
<sequence>MCIHPFIFNGLECQCSEGYLLDDNSCVNILFQLKLLNQSDIYLEQQLMTNVSEIKQQQILYYQQSEDNLQRNTSNLQVIIAEQYSKLNEQIDSLSQFSNYATQQFDNVQNDIQKVNNSLTQQIQLSNSQLQQQITALNTSVKQQFDTQKQQIVSANQNIVNVNSQLTASISSVNSYLQNQIDVTKNDVRNVQSSITGINGLINNINNVNSVQSADITALKAQSGSNMNGAFWCKMMGTLNYVYSEIQGYCTSLKLCCHSNYLGIYLTCFTNSQNYGTRTYPMAECGSYITV</sequence>
<dbReference type="EMBL" id="CAXDID020000821">
    <property type="protein sequence ID" value="CAL6114719.1"/>
    <property type="molecule type" value="Genomic_DNA"/>
</dbReference>
<evidence type="ECO:0000313" key="4">
    <source>
        <dbReference type="EMBL" id="CAL6114719.1"/>
    </source>
</evidence>
<dbReference type="EMBL" id="CATOUU010000279">
    <property type="protein sequence ID" value="CAI9923410.1"/>
    <property type="molecule type" value="Genomic_DNA"/>
</dbReference>
<accession>A0AA86TPA1</accession>
<reference evidence="3 5" key="2">
    <citation type="submission" date="2024-07" db="EMBL/GenBank/DDBJ databases">
        <authorList>
            <person name="Akdeniz Z."/>
        </authorList>
    </citation>
    <scope>NUCLEOTIDE SEQUENCE [LARGE SCALE GENOMIC DNA]</scope>
</reference>
<evidence type="ECO:0000313" key="5">
    <source>
        <dbReference type="Proteomes" id="UP001642409"/>
    </source>
</evidence>
<dbReference type="EMBL" id="CAXDID020000012">
    <property type="protein sequence ID" value="CAL5980737.1"/>
    <property type="molecule type" value="Genomic_DNA"/>
</dbReference>